<gene>
    <name evidence="4" type="ORF">DdX_12919</name>
</gene>
<comment type="caution">
    <text evidence="4">The sequence shown here is derived from an EMBL/GenBank/DDBJ whole genome shotgun (WGS) entry which is preliminary data.</text>
</comment>
<feature type="transmembrane region" description="Helical" evidence="2">
    <location>
        <begin position="438"/>
        <end position="456"/>
    </location>
</feature>
<protein>
    <submittedName>
        <fullName evidence="4">Eukaryotic aspartyl protease domain-containing protein</fullName>
    </submittedName>
</protein>
<proteinExistence type="inferred from homology"/>
<reference evidence="4" key="1">
    <citation type="submission" date="2022-01" db="EMBL/GenBank/DDBJ databases">
        <title>Genome Sequence Resource for Two Populations of Ditylenchus destructor, the Migratory Endoparasitic Phytonematode.</title>
        <authorList>
            <person name="Zhang H."/>
            <person name="Lin R."/>
            <person name="Xie B."/>
        </authorList>
    </citation>
    <scope>NUCLEOTIDE SEQUENCE</scope>
    <source>
        <strain evidence="4">BazhouSP</strain>
    </source>
</reference>
<dbReference type="GO" id="GO:0006508">
    <property type="term" value="P:proteolysis"/>
    <property type="evidence" value="ECO:0007669"/>
    <property type="project" value="UniProtKB-KW"/>
</dbReference>
<dbReference type="PANTHER" id="PTHR47966">
    <property type="entry name" value="BETA-SITE APP-CLEAVING ENZYME, ISOFORM A-RELATED"/>
    <property type="match status" value="1"/>
</dbReference>
<dbReference type="InterPro" id="IPR033121">
    <property type="entry name" value="PEPTIDASE_A1"/>
</dbReference>
<feature type="transmembrane region" description="Helical" evidence="2">
    <location>
        <begin position="7"/>
        <end position="27"/>
    </location>
</feature>
<dbReference type="Proteomes" id="UP001201812">
    <property type="component" value="Unassembled WGS sequence"/>
</dbReference>
<dbReference type="EMBL" id="JAKKPZ010000046">
    <property type="protein sequence ID" value="KAI1706708.1"/>
    <property type="molecule type" value="Genomic_DNA"/>
</dbReference>
<dbReference type="SUPFAM" id="SSF50630">
    <property type="entry name" value="Acid proteases"/>
    <property type="match status" value="1"/>
</dbReference>
<dbReference type="InterPro" id="IPR034164">
    <property type="entry name" value="Pepsin-like_dom"/>
</dbReference>
<dbReference type="InterPro" id="IPR021109">
    <property type="entry name" value="Peptidase_aspartic_dom_sf"/>
</dbReference>
<keyword evidence="2" id="KW-0472">Membrane</keyword>
<evidence type="ECO:0000313" key="5">
    <source>
        <dbReference type="Proteomes" id="UP001201812"/>
    </source>
</evidence>
<dbReference type="Gene3D" id="2.40.70.10">
    <property type="entry name" value="Acid Proteases"/>
    <property type="match status" value="2"/>
</dbReference>
<dbReference type="InterPro" id="IPR001461">
    <property type="entry name" value="Aspartic_peptidase_A1"/>
</dbReference>
<organism evidence="4 5">
    <name type="scientific">Ditylenchus destructor</name>
    <dbReference type="NCBI Taxonomy" id="166010"/>
    <lineage>
        <taxon>Eukaryota</taxon>
        <taxon>Metazoa</taxon>
        <taxon>Ecdysozoa</taxon>
        <taxon>Nematoda</taxon>
        <taxon>Chromadorea</taxon>
        <taxon>Rhabditida</taxon>
        <taxon>Tylenchina</taxon>
        <taxon>Tylenchomorpha</taxon>
        <taxon>Sphaerularioidea</taxon>
        <taxon>Anguinidae</taxon>
        <taxon>Anguininae</taxon>
        <taxon>Ditylenchus</taxon>
    </lineage>
</organism>
<dbReference type="CDD" id="cd05471">
    <property type="entry name" value="pepsin_like"/>
    <property type="match status" value="1"/>
</dbReference>
<dbReference type="GO" id="GO:0005764">
    <property type="term" value="C:lysosome"/>
    <property type="evidence" value="ECO:0007669"/>
    <property type="project" value="TreeGrafter"/>
</dbReference>
<comment type="similarity">
    <text evidence="1">Belongs to the peptidase A1 family.</text>
</comment>
<sequence length="458" mass="51376">MVCFYDLLCYSLLISLISISLLCLASLPETAGSSGLISLLDYNNYYLYGNISIGTPPQNFLIGFLYGKFHTDCGLWVVGSNATGVDLTKANKHAYEPIASSTFQADGRVFSEFFDGNGYLAKDTVNFGGMKHEIIFGVVDNFASGMELFLSRTPVDGLLGLSQQTFRRSFCKSRKALIGRYFPYIQIVRRVEIQLVLLLTDIYFNETGVEFSDMKLRGSGQISIGSDDISNCEGDWQYVPQNGNAYGYSWNQVHLTQVNLAFGSEAQYNSSAVTLNTSLVFVDDPVGILTPYEEILNIFVKASGAHLNSTFGLYEIECNRAHEGKNVTLRIGEDGNTEIILTWRDYVRKEQRTFWPSSEKTHKCFLDVYVSPLGEMNRVVWMEGSDYMLVGQRFLNNHCFAYNFKEQLIGFATAKVRFDRIDDTQPADTTPSSGASSAMIMPFLTIYVFALVILLWQK</sequence>
<dbReference type="PANTHER" id="PTHR47966:SF8">
    <property type="entry name" value="ASPARTIC PROTEASE 1-RELATED"/>
    <property type="match status" value="1"/>
</dbReference>
<accession>A0AAD4R346</accession>
<keyword evidence="4" id="KW-0378">Hydrolase</keyword>
<evidence type="ECO:0000259" key="3">
    <source>
        <dbReference type="PROSITE" id="PS51767"/>
    </source>
</evidence>
<keyword evidence="2" id="KW-1133">Transmembrane helix</keyword>
<dbReference type="Pfam" id="PF00026">
    <property type="entry name" value="Asp"/>
    <property type="match status" value="1"/>
</dbReference>
<dbReference type="AlphaFoldDB" id="A0AAD4R346"/>
<dbReference type="GO" id="GO:0004190">
    <property type="term" value="F:aspartic-type endopeptidase activity"/>
    <property type="evidence" value="ECO:0007669"/>
    <property type="project" value="InterPro"/>
</dbReference>
<evidence type="ECO:0000256" key="1">
    <source>
        <dbReference type="ARBA" id="ARBA00007447"/>
    </source>
</evidence>
<feature type="domain" description="Peptidase A1" evidence="3">
    <location>
        <begin position="47"/>
        <end position="412"/>
    </location>
</feature>
<keyword evidence="4" id="KW-0645">Protease</keyword>
<keyword evidence="5" id="KW-1185">Reference proteome</keyword>
<evidence type="ECO:0000256" key="2">
    <source>
        <dbReference type="SAM" id="Phobius"/>
    </source>
</evidence>
<keyword evidence="2" id="KW-0812">Transmembrane</keyword>
<evidence type="ECO:0000313" key="4">
    <source>
        <dbReference type="EMBL" id="KAI1706708.1"/>
    </source>
</evidence>
<dbReference type="PROSITE" id="PS51767">
    <property type="entry name" value="PEPTIDASE_A1"/>
    <property type="match status" value="1"/>
</dbReference>
<name>A0AAD4R346_9BILA</name>